<dbReference type="Proteomes" id="UP001242841">
    <property type="component" value="Segment"/>
</dbReference>
<dbReference type="EMBL" id="OQ709222">
    <property type="protein sequence ID" value="WGH21969.1"/>
    <property type="molecule type" value="Genomic_DNA"/>
</dbReference>
<reference evidence="2" key="1">
    <citation type="submission" date="2023-03" db="EMBL/GenBank/DDBJ databases">
        <authorList>
            <person name="Aguilar E."/>
            <person name="Antigua R."/>
            <person name="Antonino C."/>
            <person name="Bisram R."/>
            <person name="Chen J."/>
            <person name="Davilmar B."/>
            <person name="Del R.K."/>
            <person name="Germosen J."/>
            <person name="Hernandez J."/>
            <person name="Kelloggs L."/>
            <person name="Lema C."/>
            <person name="Li J."/>
            <person name="Melendez A."/>
            <person name="Mohammed I."/>
            <person name="Ryan A."/>
            <person name="Singh S."/>
            <person name="Tariq H."/>
            <person name="Golebiewska U.P."/>
            <person name="Russell D.A."/>
            <person name="Jacobs-Sera D."/>
            <person name="Hatfull G.F."/>
        </authorList>
    </citation>
    <scope>NUCLEOTIDE SEQUENCE</scope>
</reference>
<evidence type="ECO:0000259" key="1">
    <source>
        <dbReference type="PROSITE" id="PS50234"/>
    </source>
</evidence>
<dbReference type="InterPro" id="IPR036465">
    <property type="entry name" value="vWFA_dom_sf"/>
</dbReference>
<gene>
    <name evidence="2" type="primary">88</name>
    <name evidence="2" type="ORF">SEA_TROGGLEHUMPER_88</name>
</gene>
<organism evidence="2 3">
    <name type="scientific">Rhodococcus phage Trogglehumper</name>
    <dbReference type="NCBI Taxonomy" id="3038381"/>
    <lineage>
        <taxon>Viruses</taxon>
        <taxon>Duplodnaviria</taxon>
        <taxon>Heunggongvirae</taxon>
        <taxon>Uroviricota</taxon>
        <taxon>Caudoviricetes</taxon>
        <taxon>Caudoviricetes incertae sedis</taxon>
        <taxon>Trogglehumpervirus</taxon>
        <taxon>Trogglehumpervirus trogglehumper</taxon>
    </lineage>
</organism>
<sequence length="248" mass="26909">MSMFRKAARTVTLTKDVSGAPAIDRTEVEARGGVDMVKKFDKAGVSLSKRGLSGIRAEVVMLLDHSLSMHRDYENGTVQTLVERALGFALQVDGDGVVPVVRFDSRVWPQVDVTLANYADIASSHLYHRNNMGSTNLAGALGEALEAAKTTERPLFVIVITDGQPDNADAATKKVVELAKYPVFLKFLAIQRVGYLETLDDMGGRLVDNADAKFIDDPAGMTDLAFAEAMTDEWDTWITAATTAGLLR</sequence>
<evidence type="ECO:0000313" key="3">
    <source>
        <dbReference type="Proteomes" id="UP001242841"/>
    </source>
</evidence>
<accession>A0AAF0K2V1</accession>
<dbReference type="InterPro" id="IPR002035">
    <property type="entry name" value="VWF_A"/>
</dbReference>
<name>A0AAF0K2V1_9CAUD</name>
<dbReference type="InterPro" id="IPR019303">
    <property type="entry name" value="vWA_TerF_C"/>
</dbReference>
<keyword evidence="3" id="KW-1185">Reference proteome</keyword>
<proteinExistence type="predicted"/>
<dbReference type="Gene3D" id="3.40.50.410">
    <property type="entry name" value="von Willebrand factor, type A domain"/>
    <property type="match status" value="1"/>
</dbReference>
<evidence type="ECO:0000313" key="2">
    <source>
        <dbReference type="EMBL" id="WGH21969.1"/>
    </source>
</evidence>
<dbReference type="SMART" id="SM00327">
    <property type="entry name" value="VWA"/>
    <property type="match status" value="1"/>
</dbReference>
<protein>
    <recommendedName>
        <fullName evidence="1">VWFA domain-containing protein</fullName>
    </recommendedName>
</protein>
<dbReference type="SUPFAM" id="SSF53300">
    <property type="entry name" value="vWA-like"/>
    <property type="match status" value="1"/>
</dbReference>
<feature type="domain" description="VWFA" evidence="1">
    <location>
        <begin position="58"/>
        <end position="230"/>
    </location>
</feature>
<dbReference type="PROSITE" id="PS50234">
    <property type="entry name" value="VWFA"/>
    <property type="match status" value="1"/>
</dbReference>
<dbReference type="Pfam" id="PF10138">
    <property type="entry name" value="vWA-TerF-like"/>
    <property type="match status" value="1"/>
</dbReference>